<evidence type="ECO:0000313" key="2">
    <source>
        <dbReference type="Proteomes" id="UP001165960"/>
    </source>
</evidence>
<evidence type="ECO:0000313" key="1">
    <source>
        <dbReference type="EMBL" id="KAJ9052410.1"/>
    </source>
</evidence>
<sequence length="90" mass="10135">MLQRLQKEAQLAGGQAVNLLGNHEIMNIMGIYDYVSPEDIQQFGNVTDRIIAFSKDGWVGKYLRKLNVTVYSRTPSSAMEEFPSLGQKRA</sequence>
<gene>
    <name evidence="1" type="ORF">DSO57_1034435</name>
</gene>
<organism evidence="1 2">
    <name type="scientific">Entomophthora muscae</name>
    <dbReference type="NCBI Taxonomy" id="34485"/>
    <lineage>
        <taxon>Eukaryota</taxon>
        <taxon>Fungi</taxon>
        <taxon>Fungi incertae sedis</taxon>
        <taxon>Zoopagomycota</taxon>
        <taxon>Entomophthoromycotina</taxon>
        <taxon>Entomophthoromycetes</taxon>
        <taxon>Entomophthorales</taxon>
        <taxon>Entomophthoraceae</taxon>
        <taxon>Entomophthora</taxon>
    </lineage>
</organism>
<comment type="caution">
    <text evidence="1">The sequence shown here is derived from an EMBL/GenBank/DDBJ whole genome shotgun (WGS) entry which is preliminary data.</text>
</comment>
<protein>
    <submittedName>
        <fullName evidence="1">Uncharacterized protein</fullName>
    </submittedName>
</protein>
<dbReference type="Proteomes" id="UP001165960">
    <property type="component" value="Unassembled WGS sequence"/>
</dbReference>
<reference evidence="1" key="1">
    <citation type="submission" date="2022-04" db="EMBL/GenBank/DDBJ databases">
        <title>Genome of the entomopathogenic fungus Entomophthora muscae.</title>
        <authorList>
            <person name="Elya C."/>
            <person name="Lovett B.R."/>
            <person name="Lee E."/>
            <person name="Macias A.M."/>
            <person name="Hajek A.E."/>
            <person name="De Bivort B.L."/>
            <person name="Kasson M.T."/>
            <person name="De Fine Licht H.H."/>
            <person name="Stajich J.E."/>
        </authorList>
    </citation>
    <scope>NUCLEOTIDE SEQUENCE</scope>
    <source>
        <strain evidence="1">Berkeley</strain>
    </source>
</reference>
<accession>A0ACC2RQP4</accession>
<keyword evidence="2" id="KW-1185">Reference proteome</keyword>
<proteinExistence type="predicted"/>
<dbReference type="EMBL" id="QTSX02006676">
    <property type="protein sequence ID" value="KAJ9052410.1"/>
    <property type="molecule type" value="Genomic_DNA"/>
</dbReference>
<name>A0ACC2RQP4_9FUNG</name>